<dbReference type="EMBL" id="PDCR01000009">
    <property type="protein sequence ID" value="PEG54877.1"/>
    <property type="molecule type" value="Genomic_DNA"/>
</dbReference>
<comment type="caution">
    <text evidence="5">The sequence shown here is derived from an EMBL/GenBank/DDBJ whole genome shotgun (WGS) entry which is preliminary data.</text>
</comment>
<keyword evidence="5" id="KW-0560">Oxidoreductase</keyword>
<dbReference type="CDD" id="cd08349">
    <property type="entry name" value="BLMA_like"/>
    <property type="match status" value="1"/>
</dbReference>
<dbReference type="InterPro" id="IPR037523">
    <property type="entry name" value="VOC_core"/>
</dbReference>
<keyword evidence="3" id="KW-0046">Antibiotic resistance</keyword>
<sequence length="120" mass="13451">MRISPPIPVLRMFDVGRTLDFYCGYLGFGKDWEHRFEPGFPLYVQVSRSEATIHLSEHYGDGSPNTVLWIPVDDVDALHAELSAQQHGYSNPGIEHDGPGGRCMTVIDPSGNHLRFNQPD</sequence>
<dbReference type="PROSITE" id="PS51819">
    <property type="entry name" value="VOC"/>
    <property type="match status" value="1"/>
</dbReference>
<comment type="similarity">
    <text evidence="1">Belongs to the bleomycin resistance protein family.</text>
</comment>
<evidence type="ECO:0000256" key="1">
    <source>
        <dbReference type="ARBA" id="ARBA00011051"/>
    </source>
</evidence>
<organism evidence="5 7">
    <name type="scientific">Mycolicibacterium diernhoferi</name>
    <dbReference type="NCBI Taxonomy" id="1801"/>
    <lineage>
        <taxon>Bacteria</taxon>
        <taxon>Bacillati</taxon>
        <taxon>Actinomycetota</taxon>
        <taxon>Actinomycetes</taxon>
        <taxon>Mycobacteriales</taxon>
        <taxon>Mycobacteriaceae</taxon>
        <taxon>Mycolicibacterium</taxon>
    </lineage>
</organism>
<evidence type="ECO:0000313" key="7">
    <source>
        <dbReference type="Proteomes" id="UP000191039"/>
    </source>
</evidence>
<reference evidence="5 7" key="1">
    <citation type="submission" date="2016-09" db="EMBL/GenBank/DDBJ databases">
        <title>genome sequences of unsequenced Mycobacteria.</title>
        <authorList>
            <person name="Greninger A.L."/>
            <person name="Jerome K.R."/>
            <person name="Mcnair B."/>
            <person name="Wallis C."/>
            <person name="Fang F."/>
        </authorList>
    </citation>
    <scope>NUCLEOTIDE SEQUENCE [LARGE SCALE GENOMIC DNA]</scope>
    <source>
        <strain evidence="5 7">BM1</strain>
    </source>
</reference>
<dbReference type="InterPro" id="IPR000335">
    <property type="entry name" value="Bleomycin-R"/>
</dbReference>
<accession>A0A1Q4HAW2</accession>
<proteinExistence type="inferred from homology"/>
<reference evidence="6 8" key="2">
    <citation type="submission" date="2017-10" db="EMBL/GenBank/DDBJ databases">
        <title>The new phylogeny of genus Mycobacterium.</title>
        <authorList>
            <person name="Tortoli E."/>
            <person name="Trovato A."/>
            <person name="Cirillo D.M."/>
        </authorList>
    </citation>
    <scope>NUCLEOTIDE SEQUENCE [LARGE SCALE GENOMIC DNA]</scope>
    <source>
        <strain evidence="6 8">IP141170001</strain>
    </source>
</reference>
<dbReference type="OrthoDB" id="9798201at2"/>
<protein>
    <recommendedName>
        <fullName evidence="2">Bleomycin resistance protein</fullName>
    </recommendedName>
</protein>
<name>A0A1Q4HAW2_9MYCO</name>
<dbReference type="InterPro" id="IPR029068">
    <property type="entry name" value="Glyas_Bleomycin-R_OHBP_Dase"/>
</dbReference>
<dbReference type="Proteomes" id="UP000191039">
    <property type="component" value="Unassembled WGS sequence"/>
</dbReference>
<evidence type="ECO:0000313" key="8">
    <source>
        <dbReference type="Proteomes" id="UP000220340"/>
    </source>
</evidence>
<gene>
    <name evidence="5" type="ORF">BV510_10005</name>
    <name evidence="6" type="ORF">CRI78_08500</name>
</gene>
<dbReference type="STRING" id="1801.BRW64_17330"/>
<evidence type="ECO:0000256" key="2">
    <source>
        <dbReference type="ARBA" id="ARBA00021572"/>
    </source>
</evidence>
<dbReference type="SUPFAM" id="SSF54593">
    <property type="entry name" value="Glyoxalase/Bleomycin resistance protein/Dihydroxybiphenyl dioxygenase"/>
    <property type="match status" value="1"/>
</dbReference>
<evidence type="ECO:0000259" key="4">
    <source>
        <dbReference type="PROSITE" id="PS51819"/>
    </source>
</evidence>
<feature type="domain" description="VOC" evidence="4">
    <location>
        <begin position="4"/>
        <end position="119"/>
    </location>
</feature>
<dbReference type="Proteomes" id="UP000220340">
    <property type="component" value="Unassembled WGS sequence"/>
</dbReference>
<dbReference type="Pfam" id="PF19581">
    <property type="entry name" value="Glyoxalase_7"/>
    <property type="match status" value="1"/>
</dbReference>
<dbReference type="GO" id="GO:0046677">
    <property type="term" value="P:response to antibiotic"/>
    <property type="evidence" value="ECO:0007669"/>
    <property type="project" value="UniProtKB-KW"/>
</dbReference>
<keyword evidence="8" id="KW-1185">Reference proteome</keyword>
<dbReference type="GO" id="GO:0051213">
    <property type="term" value="F:dioxygenase activity"/>
    <property type="evidence" value="ECO:0007669"/>
    <property type="project" value="UniProtKB-KW"/>
</dbReference>
<keyword evidence="5" id="KW-0223">Dioxygenase</keyword>
<dbReference type="Gene3D" id="3.10.180.10">
    <property type="entry name" value="2,3-Dihydroxybiphenyl 1,2-Dioxygenase, domain 1"/>
    <property type="match status" value="1"/>
</dbReference>
<dbReference type="EMBL" id="MIJD01000082">
    <property type="protein sequence ID" value="OPE54493.1"/>
    <property type="molecule type" value="Genomic_DNA"/>
</dbReference>
<evidence type="ECO:0000313" key="5">
    <source>
        <dbReference type="EMBL" id="OPE54493.1"/>
    </source>
</evidence>
<evidence type="ECO:0000256" key="3">
    <source>
        <dbReference type="ARBA" id="ARBA00023251"/>
    </source>
</evidence>
<dbReference type="RefSeq" id="WP_073857507.1">
    <property type="nucleotide sequence ID" value="NZ_BAAATC010000019.1"/>
</dbReference>
<dbReference type="AlphaFoldDB" id="A0A1Q4HAW2"/>
<evidence type="ECO:0000313" key="6">
    <source>
        <dbReference type="EMBL" id="PEG54877.1"/>
    </source>
</evidence>